<dbReference type="InterPro" id="IPR000719">
    <property type="entry name" value="Prot_kinase_dom"/>
</dbReference>
<dbReference type="EC" id="2.7.11.1" evidence="1"/>
<evidence type="ECO:0000256" key="2">
    <source>
        <dbReference type="ARBA" id="ARBA00022527"/>
    </source>
</evidence>
<dbReference type="PROSITE" id="PS00109">
    <property type="entry name" value="PROTEIN_KINASE_TYR"/>
    <property type="match status" value="1"/>
</dbReference>
<evidence type="ECO:0000256" key="5">
    <source>
        <dbReference type="ARBA" id="ARBA00022777"/>
    </source>
</evidence>
<gene>
    <name evidence="13" type="ORF">Q5P01_012008</name>
</gene>
<dbReference type="PROSITE" id="PS50011">
    <property type="entry name" value="PROTEIN_KINASE_DOM"/>
    <property type="match status" value="1"/>
</dbReference>
<keyword evidence="6 10" id="KW-0067">ATP-binding</keyword>
<evidence type="ECO:0000256" key="11">
    <source>
        <dbReference type="SAM" id="MobiDB-lite"/>
    </source>
</evidence>
<keyword evidence="4 10" id="KW-0547">Nucleotide-binding</keyword>
<reference evidence="13" key="1">
    <citation type="submission" date="2023-07" db="EMBL/GenBank/DDBJ databases">
        <title>Chromosome-level Genome Assembly of Striped Snakehead (Channa striata).</title>
        <authorList>
            <person name="Liu H."/>
        </authorList>
    </citation>
    <scope>NUCLEOTIDE SEQUENCE</scope>
    <source>
        <strain evidence="13">Gz</strain>
        <tissue evidence="13">Muscle</tissue>
    </source>
</reference>
<feature type="compositionally biased region" description="Basic and acidic residues" evidence="11">
    <location>
        <begin position="130"/>
        <end position="140"/>
    </location>
</feature>
<evidence type="ECO:0000256" key="1">
    <source>
        <dbReference type="ARBA" id="ARBA00012513"/>
    </source>
</evidence>
<keyword evidence="3" id="KW-0808">Transferase</keyword>
<organism evidence="13 14">
    <name type="scientific">Channa striata</name>
    <name type="common">Snakehead murrel</name>
    <name type="synonym">Ophicephalus striatus</name>
    <dbReference type="NCBI Taxonomy" id="64152"/>
    <lineage>
        <taxon>Eukaryota</taxon>
        <taxon>Metazoa</taxon>
        <taxon>Chordata</taxon>
        <taxon>Craniata</taxon>
        <taxon>Vertebrata</taxon>
        <taxon>Euteleostomi</taxon>
        <taxon>Actinopterygii</taxon>
        <taxon>Neopterygii</taxon>
        <taxon>Teleostei</taxon>
        <taxon>Neoteleostei</taxon>
        <taxon>Acanthomorphata</taxon>
        <taxon>Anabantaria</taxon>
        <taxon>Anabantiformes</taxon>
        <taxon>Channoidei</taxon>
        <taxon>Channidae</taxon>
        <taxon>Channa</taxon>
    </lineage>
</organism>
<feature type="binding site" evidence="10">
    <location>
        <position position="42"/>
    </location>
    <ligand>
        <name>ATP</name>
        <dbReference type="ChEBI" id="CHEBI:30616"/>
    </ligand>
</feature>
<evidence type="ECO:0000256" key="3">
    <source>
        <dbReference type="ARBA" id="ARBA00022679"/>
    </source>
</evidence>
<evidence type="ECO:0000313" key="14">
    <source>
        <dbReference type="Proteomes" id="UP001187415"/>
    </source>
</evidence>
<dbReference type="Gene3D" id="1.10.510.10">
    <property type="entry name" value="Transferase(Phosphotransferase) domain 1"/>
    <property type="match status" value="1"/>
</dbReference>
<keyword evidence="2" id="KW-0723">Serine/threonine-protein kinase</keyword>
<feature type="region of interest" description="Disordered" evidence="11">
    <location>
        <begin position="105"/>
        <end position="176"/>
    </location>
</feature>
<comment type="catalytic activity">
    <reaction evidence="8">
        <text>L-seryl-[protein] + ATP = O-phospho-L-seryl-[protein] + ADP + H(+)</text>
        <dbReference type="Rhea" id="RHEA:17989"/>
        <dbReference type="Rhea" id="RHEA-COMP:9863"/>
        <dbReference type="Rhea" id="RHEA-COMP:11604"/>
        <dbReference type="ChEBI" id="CHEBI:15378"/>
        <dbReference type="ChEBI" id="CHEBI:29999"/>
        <dbReference type="ChEBI" id="CHEBI:30616"/>
        <dbReference type="ChEBI" id="CHEBI:83421"/>
        <dbReference type="ChEBI" id="CHEBI:456216"/>
        <dbReference type="EC" id="2.7.11.1"/>
    </reaction>
</comment>
<dbReference type="GO" id="GO:0005524">
    <property type="term" value="F:ATP binding"/>
    <property type="evidence" value="ECO:0007669"/>
    <property type="project" value="UniProtKB-KW"/>
</dbReference>
<evidence type="ECO:0000256" key="6">
    <source>
        <dbReference type="ARBA" id="ARBA00022840"/>
    </source>
</evidence>
<evidence type="ECO:0000256" key="4">
    <source>
        <dbReference type="ARBA" id="ARBA00022741"/>
    </source>
</evidence>
<evidence type="ECO:0000256" key="8">
    <source>
        <dbReference type="ARBA" id="ARBA00048679"/>
    </source>
</evidence>
<dbReference type="InterPro" id="IPR008266">
    <property type="entry name" value="Tyr_kinase_AS"/>
</dbReference>
<dbReference type="InterPro" id="IPR011009">
    <property type="entry name" value="Kinase-like_dom_sf"/>
</dbReference>
<evidence type="ECO:0000256" key="9">
    <source>
        <dbReference type="PIRSR" id="PIRSR630616-1"/>
    </source>
</evidence>
<keyword evidence="14" id="KW-1185">Reference proteome</keyword>
<feature type="active site" description="Proton acceptor" evidence="9">
    <location>
        <position position="24"/>
    </location>
</feature>
<accession>A0AA88SMF0</accession>
<dbReference type="EMBL" id="JAUPFM010000009">
    <property type="protein sequence ID" value="KAK2841808.1"/>
    <property type="molecule type" value="Genomic_DNA"/>
</dbReference>
<evidence type="ECO:0000256" key="10">
    <source>
        <dbReference type="PIRSR" id="PIRSR630616-2"/>
    </source>
</evidence>
<comment type="caution">
    <text evidence="13">The sequence shown here is derived from an EMBL/GenBank/DDBJ whole genome shotgun (WGS) entry which is preliminary data.</text>
</comment>
<comment type="catalytic activity">
    <reaction evidence="7">
        <text>L-threonyl-[protein] + ATP = O-phospho-L-threonyl-[protein] + ADP + H(+)</text>
        <dbReference type="Rhea" id="RHEA:46608"/>
        <dbReference type="Rhea" id="RHEA-COMP:11060"/>
        <dbReference type="Rhea" id="RHEA-COMP:11605"/>
        <dbReference type="ChEBI" id="CHEBI:15378"/>
        <dbReference type="ChEBI" id="CHEBI:30013"/>
        <dbReference type="ChEBI" id="CHEBI:30616"/>
        <dbReference type="ChEBI" id="CHEBI:61977"/>
        <dbReference type="ChEBI" id="CHEBI:456216"/>
        <dbReference type="EC" id="2.7.11.1"/>
    </reaction>
</comment>
<dbReference type="SUPFAM" id="SSF56112">
    <property type="entry name" value="Protein kinase-like (PK-like)"/>
    <property type="match status" value="1"/>
</dbReference>
<name>A0AA88SMF0_CHASR</name>
<feature type="domain" description="Protein kinase" evidence="12">
    <location>
        <begin position="1"/>
        <end position="205"/>
    </location>
</feature>
<evidence type="ECO:0000313" key="13">
    <source>
        <dbReference type="EMBL" id="KAK2841808.1"/>
    </source>
</evidence>
<dbReference type="InterPro" id="IPR030616">
    <property type="entry name" value="Aur-like"/>
</dbReference>
<evidence type="ECO:0000259" key="12">
    <source>
        <dbReference type="PROSITE" id="PS50011"/>
    </source>
</evidence>
<dbReference type="PANTHER" id="PTHR24350">
    <property type="entry name" value="SERINE/THREONINE-PROTEIN KINASE IAL-RELATED"/>
    <property type="match status" value="1"/>
</dbReference>
<evidence type="ECO:0000256" key="7">
    <source>
        <dbReference type="ARBA" id="ARBA00047899"/>
    </source>
</evidence>
<protein>
    <recommendedName>
        <fullName evidence="1">non-specific serine/threonine protein kinase</fullName>
        <ecNumber evidence="1">2.7.11.1</ecNumber>
    </recommendedName>
</protein>
<dbReference type="Pfam" id="PF07714">
    <property type="entry name" value="PK_Tyr_Ser-Thr"/>
    <property type="match status" value="1"/>
</dbReference>
<sequence length="388" mass="42557">MASFSSETANALAYMNRLNLIHRDITPNNLLLTEDLTVKVADLGLARQSQSPTETGVIRGGPECRVHVRHRRLELGGRDCRRNGRQGGILAFGALFHVQHDSGTCARVSGSSGGQRGRGAEQKSVGAQPDELRARQEGHAESPGVSGQRKANGGGVVKRQRVDGARLHHRRGEGHVRASVPDRLTLDQRMYFTFKEYTAEIPTWLAEATAGSGFGNWTVRALDVGARLLVYGTPPCARGDQADPESLSRCGLSNAGIRNLVLRLKAKVLGEKRLKITVLNCTSTPLKVTVNRSALTGISRVDELDRARLQFCEQGKCYIHDANPGSLLDSLKWAPVIMFAKHMRTGPLRELSEEYYKVICLKGFPRYVAPTATSKGGQEREQERDRSV</sequence>
<dbReference type="Proteomes" id="UP001187415">
    <property type="component" value="Unassembled WGS sequence"/>
</dbReference>
<dbReference type="GO" id="GO:0004674">
    <property type="term" value="F:protein serine/threonine kinase activity"/>
    <property type="evidence" value="ECO:0007669"/>
    <property type="project" value="UniProtKB-KW"/>
</dbReference>
<keyword evidence="5" id="KW-0418">Kinase</keyword>
<dbReference type="InterPro" id="IPR001245">
    <property type="entry name" value="Ser-Thr/Tyr_kinase_cat_dom"/>
</dbReference>
<proteinExistence type="predicted"/>
<dbReference type="AlphaFoldDB" id="A0AA88SMF0"/>